<evidence type="ECO:0000259" key="1">
    <source>
        <dbReference type="Pfam" id="PF06985"/>
    </source>
</evidence>
<evidence type="ECO:0000313" key="3">
    <source>
        <dbReference type="Proteomes" id="UP000091967"/>
    </source>
</evidence>
<protein>
    <recommendedName>
        <fullName evidence="1">Heterokaryon incompatibility domain-containing protein</fullName>
    </recommendedName>
</protein>
<dbReference type="InterPro" id="IPR052895">
    <property type="entry name" value="HetReg/Transcr_Mod"/>
</dbReference>
<feature type="domain" description="Heterokaryon incompatibility" evidence="1">
    <location>
        <begin position="46"/>
        <end position="213"/>
    </location>
</feature>
<accession>A0A1B8B9U1</accession>
<proteinExistence type="predicted"/>
<reference evidence="2 3" key="1">
    <citation type="submission" date="2016-06" db="EMBL/GenBank/DDBJ databases">
        <title>Living apart together: crosstalk between the core and supernumerary genomes in a fungal plant pathogen.</title>
        <authorList>
            <person name="Vanheule A."/>
            <person name="Audenaert K."/>
            <person name="Warris S."/>
            <person name="Van De Geest H."/>
            <person name="Schijlen E."/>
            <person name="Hofte M."/>
            <person name="De Saeger S."/>
            <person name="Haesaert G."/>
            <person name="Waalwijk C."/>
            <person name="Van Der Lee T."/>
        </authorList>
    </citation>
    <scope>NUCLEOTIDE SEQUENCE [LARGE SCALE GENOMIC DNA]</scope>
    <source>
        <strain evidence="2 3">2516</strain>
    </source>
</reference>
<keyword evidence="3" id="KW-1185">Reference proteome</keyword>
<dbReference type="InterPro" id="IPR010730">
    <property type="entry name" value="HET"/>
</dbReference>
<name>A0A1B8B9U1_FUSPO</name>
<dbReference type="PANTHER" id="PTHR24148">
    <property type="entry name" value="ANKYRIN REPEAT DOMAIN-CONTAINING PROTEIN 39 HOMOLOG-RELATED"/>
    <property type="match status" value="1"/>
</dbReference>
<dbReference type="OMA" id="ERIIWCD"/>
<dbReference type="EMBL" id="LYXU01000001">
    <property type="protein sequence ID" value="OBS29483.1"/>
    <property type="molecule type" value="Genomic_DNA"/>
</dbReference>
<dbReference type="PANTHER" id="PTHR24148:SF64">
    <property type="entry name" value="HETEROKARYON INCOMPATIBILITY DOMAIN-CONTAINING PROTEIN"/>
    <property type="match status" value="1"/>
</dbReference>
<dbReference type="STRING" id="36050.A0A1B8B9U1"/>
<organism evidence="2 3">
    <name type="scientific">Fusarium poae</name>
    <dbReference type="NCBI Taxonomy" id="36050"/>
    <lineage>
        <taxon>Eukaryota</taxon>
        <taxon>Fungi</taxon>
        <taxon>Dikarya</taxon>
        <taxon>Ascomycota</taxon>
        <taxon>Pezizomycotina</taxon>
        <taxon>Sordariomycetes</taxon>
        <taxon>Hypocreomycetidae</taxon>
        <taxon>Hypocreales</taxon>
        <taxon>Nectriaceae</taxon>
        <taxon>Fusarium</taxon>
    </lineage>
</organism>
<evidence type="ECO:0000313" key="2">
    <source>
        <dbReference type="EMBL" id="OBS29483.1"/>
    </source>
</evidence>
<dbReference type="AlphaFoldDB" id="A0A1B8B9U1"/>
<sequence length="667" mass="75217">MASFQYSTLDSQQFRFLALHPGAPQDPLSGGLIIGHLDQNSKLPYYEALSYCWGDQSSPDTIILDERLGSGGKGSLDIGRNLAAALRHLRYPEQERIIWCDSICINQRDLSERSSQVARMSEIYSLANRVVIWLGPQTSWSRIAMDTLRWAGHQIKSYHHSVEHGSMYYFFKDTADPRTHDPASPLPLSTQQWTAIECLLDLDWYKRLWTLQEVALADEKTCTVVLGYEEMLWATFKDSLLFVSTFKQPPSSLRLDPVRYSSNIRAFTIRGEIQKYRGLSTWMNATLWSSTFQCSDERDKVFACYCLVKPEAAKAIEVDYTKSTTEVFTSVCLDALFREQSLVFLSYCKAPVSPSWVPNLAKPVGLAVSDGNVAPKSIPEARLVEPGVLEVAGLLCDELVGTPLLVPVKNDFLKTPVEYLQVIADAVQSLCNKELLHDDAHLDPLIIAMTHGCVRDYYIEKLDPTDQSPLRCLQDWRKKIRGLITGDLKDGHDTVDPQDADEVYIRSLPGERYASGCMKTRNGCVIRVPPESLEGDLVAVILGLRQPLVLRPGTKPNTYSVVGTCYHPELVDGSAVLGNDFSGWERLWDRVSFQIAFHKEGILRYTDPRLDDVPLDGFQEIFSTVMGREIPVWVHNDDKNEPLLDDPRMREAALLKRGVPVKRLQLI</sequence>
<dbReference type="Pfam" id="PF06985">
    <property type="entry name" value="HET"/>
    <property type="match status" value="1"/>
</dbReference>
<dbReference type="Proteomes" id="UP000091967">
    <property type="component" value="Unassembled WGS sequence"/>
</dbReference>
<gene>
    <name evidence="2" type="ORF">FPOA_03420</name>
</gene>
<comment type="caution">
    <text evidence="2">The sequence shown here is derived from an EMBL/GenBank/DDBJ whole genome shotgun (WGS) entry which is preliminary data.</text>
</comment>